<feature type="domain" description="BPL/LPL catalytic" evidence="1">
    <location>
        <begin position="6"/>
        <end position="207"/>
    </location>
</feature>
<dbReference type="GO" id="GO:0016874">
    <property type="term" value="F:ligase activity"/>
    <property type="evidence" value="ECO:0007669"/>
    <property type="project" value="UniProtKB-KW"/>
</dbReference>
<evidence type="ECO:0000259" key="1">
    <source>
        <dbReference type="Pfam" id="PF21948"/>
    </source>
</evidence>
<dbReference type="EMBL" id="CP090958">
    <property type="protein sequence ID" value="WGW14114.1"/>
    <property type="molecule type" value="Genomic_DNA"/>
</dbReference>
<dbReference type="InterPro" id="IPR045864">
    <property type="entry name" value="aa-tRNA-synth_II/BPL/LPL"/>
</dbReference>
<dbReference type="InterPro" id="IPR004143">
    <property type="entry name" value="BPL_LPL_catalytic"/>
</dbReference>
<dbReference type="Pfam" id="PF21948">
    <property type="entry name" value="LplA-B_cat"/>
    <property type="match status" value="1"/>
</dbReference>
<evidence type="ECO:0000313" key="2">
    <source>
        <dbReference type="EMBL" id="WGW14114.1"/>
    </source>
</evidence>
<protein>
    <submittedName>
        <fullName evidence="2">Lipoate--protein ligase family protein</fullName>
    </submittedName>
</protein>
<organism evidence="2 3">
    <name type="scientific">Saxibacter everestensis</name>
    <dbReference type="NCBI Taxonomy" id="2909229"/>
    <lineage>
        <taxon>Bacteria</taxon>
        <taxon>Bacillati</taxon>
        <taxon>Actinomycetota</taxon>
        <taxon>Actinomycetes</taxon>
        <taxon>Micrococcales</taxon>
        <taxon>Brevibacteriaceae</taxon>
        <taxon>Saxibacter</taxon>
    </lineage>
</organism>
<reference evidence="2 3" key="1">
    <citation type="submission" date="2023-05" db="EMBL/GenBank/DDBJ databases">
        <title>Lithophilousrod everest ZFBP1038 complete genpme.</title>
        <authorList>
            <person name="Tian M."/>
        </authorList>
    </citation>
    <scope>NUCLEOTIDE SEQUENCE [LARGE SCALE GENOMIC DNA]</scope>
    <source>
        <strain evidence="2 3">ZFBP1038</strain>
    </source>
</reference>
<dbReference type="Proteomes" id="UP001209083">
    <property type="component" value="Chromosome"/>
</dbReference>
<keyword evidence="2" id="KW-0436">Ligase</keyword>
<dbReference type="SUPFAM" id="SSF55681">
    <property type="entry name" value="Class II aaRS and biotin synthetases"/>
    <property type="match status" value="1"/>
</dbReference>
<sequence>MPAPLALGYARALLERAQSGALPGALRIYRPEPTVAFGQRDRFLPGFPAAVEAARSHGFEPVIRGLGGRAAAYHRGSLVVDHIEASQNAIAETQSRFAGFGDLIADALRSVGVDARVGEIDGEYCPGEYSINGGGRIKLVGTAQRIVSGAWLFSMAILVEDSAPIRVVLDEVYPRLGLPWKPETAGTAEDLTAGITVDAVKAAVVEAYRRDYAITTAHIDQGTRLLAERLAPAHGL</sequence>
<gene>
    <name evidence="2" type="ORF">LWF01_13185</name>
</gene>
<proteinExistence type="predicted"/>
<name>A0ABY8R0J2_9MICO</name>
<accession>A0ABY8R0J2</accession>
<evidence type="ECO:0000313" key="3">
    <source>
        <dbReference type="Proteomes" id="UP001209083"/>
    </source>
</evidence>
<keyword evidence="3" id="KW-1185">Reference proteome</keyword>
<dbReference type="Gene3D" id="3.30.930.10">
    <property type="entry name" value="Bira Bifunctional Protein, Domain 2"/>
    <property type="match status" value="1"/>
</dbReference>